<sequence length="120" mass="13222">MTHHILTDLIRGIGPVIAGRVDGQPAYYMDVVDIDGTVRRCWEPKTRPRKGDPAAKRRCVLERIGLAQELRKQGRPVVLAHDQASFDGLVQLLLGGRREGAGCGPAESVNLRLHDGRPRP</sequence>
<proteinExistence type="predicted"/>
<protein>
    <submittedName>
        <fullName evidence="1">Uncharacterized protein</fullName>
    </submittedName>
</protein>
<dbReference type="EMBL" id="LR796340">
    <property type="protein sequence ID" value="CAB4137881.1"/>
    <property type="molecule type" value="Genomic_DNA"/>
</dbReference>
<reference evidence="1" key="1">
    <citation type="submission" date="2020-04" db="EMBL/GenBank/DDBJ databases">
        <authorList>
            <person name="Chiriac C."/>
            <person name="Salcher M."/>
            <person name="Ghai R."/>
            <person name="Kavagutti S V."/>
        </authorList>
    </citation>
    <scope>NUCLEOTIDE SEQUENCE</scope>
</reference>
<organism evidence="1">
    <name type="scientific">uncultured Caudovirales phage</name>
    <dbReference type="NCBI Taxonomy" id="2100421"/>
    <lineage>
        <taxon>Viruses</taxon>
        <taxon>Duplodnaviria</taxon>
        <taxon>Heunggongvirae</taxon>
        <taxon>Uroviricota</taxon>
        <taxon>Caudoviricetes</taxon>
        <taxon>Peduoviridae</taxon>
        <taxon>Maltschvirus</taxon>
        <taxon>Maltschvirus maltsch</taxon>
    </lineage>
</organism>
<evidence type="ECO:0000313" key="1">
    <source>
        <dbReference type="EMBL" id="CAB4137881.1"/>
    </source>
</evidence>
<gene>
    <name evidence="1" type="ORF">UFOVP326_114</name>
</gene>
<accession>A0A6J5LUS9</accession>
<name>A0A6J5LUS9_9CAUD</name>